<keyword evidence="2" id="KW-0812">Transmembrane</keyword>
<dbReference type="EMBL" id="PCDP01000001">
    <property type="protein sequence ID" value="PZM17249.1"/>
    <property type="molecule type" value="Genomic_DNA"/>
</dbReference>
<evidence type="ECO:0000313" key="5">
    <source>
        <dbReference type="Proteomes" id="UP000248925"/>
    </source>
</evidence>
<dbReference type="GO" id="GO:0016747">
    <property type="term" value="F:acyltransferase activity, transferring groups other than amino-acyl groups"/>
    <property type="evidence" value="ECO:0007669"/>
    <property type="project" value="InterPro"/>
</dbReference>
<keyword evidence="2" id="KW-1133">Transmembrane helix</keyword>
<proteinExistence type="predicted"/>
<feature type="transmembrane region" description="Helical" evidence="2">
    <location>
        <begin position="90"/>
        <end position="116"/>
    </location>
</feature>
<organism evidence="4 5">
    <name type="scientific">Rhizobium tubonense</name>
    <dbReference type="NCBI Taxonomy" id="484088"/>
    <lineage>
        <taxon>Bacteria</taxon>
        <taxon>Pseudomonadati</taxon>
        <taxon>Pseudomonadota</taxon>
        <taxon>Alphaproteobacteria</taxon>
        <taxon>Hyphomicrobiales</taxon>
        <taxon>Rhizobiaceae</taxon>
        <taxon>Rhizobium/Agrobacterium group</taxon>
        <taxon>Rhizobium</taxon>
    </lineage>
</organism>
<evidence type="ECO:0000259" key="3">
    <source>
        <dbReference type="Pfam" id="PF01757"/>
    </source>
</evidence>
<dbReference type="Proteomes" id="UP000248925">
    <property type="component" value="Unassembled WGS sequence"/>
</dbReference>
<feature type="transmembrane region" description="Helical" evidence="2">
    <location>
        <begin position="332"/>
        <end position="353"/>
    </location>
</feature>
<keyword evidence="4" id="KW-0808">Transferase</keyword>
<dbReference type="GO" id="GO:0000271">
    <property type="term" value="P:polysaccharide biosynthetic process"/>
    <property type="evidence" value="ECO:0007669"/>
    <property type="project" value="TreeGrafter"/>
</dbReference>
<feature type="transmembrane region" description="Helical" evidence="2">
    <location>
        <begin position="251"/>
        <end position="268"/>
    </location>
</feature>
<dbReference type="PANTHER" id="PTHR23028">
    <property type="entry name" value="ACETYLTRANSFERASE"/>
    <property type="match status" value="1"/>
</dbReference>
<evidence type="ECO:0000256" key="1">
    <source>
        <dbReference type="SAM" id="MobiDB-lite"/>
    </source>
</evidence>
<evidence type="ECO:0000313" key="4">
    <source>
        <dbReference type="EMBL" id="PZM17249.1"/>
    </source>
</evidence>
<dbReference type="RefSeq" id="WP_111158578.1">
    <property type="nucleotide sequence ID" value="NZ_PCDP01000001.1"/>
</dbReference>
<feature type="transmembrane region" description="Helical" evidence="2">
    <location>
        <begin position="182"/>
        <end position="199"/>
    </location>
</feature>
<keyword evidence="2" id="KW-0472">Membrane</keyword>
<comment type="caution">
    <text evidence="4">The sequence shown here is derived from an EMBL/GenBank/DDBJ whole genome shotgun (WGS) entry which is preliminary data.</text>
</comment>
<accession>A0A2W4CYR0</accession>
<protein>
    <submittedName>
        <fullName evidence="4">Acyltransferase</fullName>
    </submittedName>
</protein>
<dbReference type="InterPro" id="IPR050879">
    <property type="entry name" value="Acyltransferase_3"/>
</dbReference>
<dbReference type="AlphaFoldDB" id="A0A2W4CYR0"/>
<gene>
    <name evidence="4" type="ORF">CPY51_03210</name>
</gene>
<dbReference type="InterPro" id="IPR002656">
    <property type="entry name" value="Acyl_transf_3_dom"/>
</dbReference>
<feature type="transmembrane region" description="Helical" evidence="2">
    <location>
        <begin position="58"/>
        <end position="78"/>
    </location>
</feature>
<feature type="compositionally biased region" description="Low complexity" evidence="1">
    <location>
        <begin position="377"/>
        <end position="393"/>
    </location>
</feature>
<name>A0A2W4CYR0_9HYPH</name>
<feature type="transmembrane region" description="Helical" evidence="2">
    <location>
        <begin position="20"/>
        <end position="38"/>
    </location>
</feature>
<dbReference type="GO" id="GO:0016020">
    <property type="term" value="C:membrane"/>
    <property type="evidence" value="ECO:0007669"/>
    <property type="project" value="TreeGrafter"/>
</dbReference>
<evidence type="ECO:0000256" key="2">
    <source>
        <dbReference type="SAM" id="Phobius"/>
    </source>
</evidence>
<feature type="transmembrane region" description="Helical" evidence="2">
    <location>
        <begin position="153"/>
        <end position="176"/>
    </location>
</feature>
<dbReference type="Pfam" id="PF01757">
    <property type="entry name" value="Acyl_transf_3"/>
    <property type="match status" value="1"/>
</dbReference>
<dbReference type="OrthoDB" id="9767863at2"/>
<feature type="region of interest" description="Disordered" evidence="1">
    <location>
        <begin position="373"/>
        <end position="393"/>
    </location>
</feature>
<sequence>MQTIGAKLAKNKGLGKGFDFLRVFLSLSVLLTHSYLIVLGTDGPFGAGYAKTFHDALIPMFFALSGFLITGSATRLSLSNFLLNRGARIVPALAMDIFISALILGPLLTTVSLSTYFGSYEFRAYFANLLGLIHFILPGVFESNPFPATVNGSLWTIPFELGCYVLMSFMIVSGVISRKWKLLAFAAVIGAIIFGLRMADFNPLTATGIELFNSDGFKTAIHHYTWPLWAHIYVYFLVGCVAFIWKEHIPYSISLFVLALFIVVLSTGDRFGVSTDLTRLVPLVYITVFVGITEIPSVPFFDQGDYSYGIYLYGYPLQQALVYLFPRTFSPISHFLVSGVLVTGVAWMSWHWFEKPILRMRKKFSFTARMTEKEAEPTVAEAPAAKAPRAAAE</sequence>
<feature type="domain" description="Acyltransferase 3" evidence="3">
    <location>
        <begin position="17"/>
        <end position="349"/>
    </location>
</feature>
<keyword evidence="4" id="KW-0012">Acyltransferase</keyword>
<dbReference type="PANTHER" id="PTHR23028:SF53">
    <property type="entry name" value="ACYL_TRANSF_3 DOMAIN-CONTAINING PROTEIN"/>
    <property type="match status" value="1"/>
</dbReference>
<reference evidence="4 5" key="1">
    <citation type="journal article" date="2018" name="Sci. Rep.">
        <title>Rhizobium tumorigenes sp. nov., a novel plant tumorigenic bacterium isolated from cane gall tumors on thornless blackberry.</title>
        <authorList>
            <person name="Kuzmanovi N."/>
            <person name="Smalla K."/>
            <person name="Gronow S."/>
            <person name="PuBawska J."/>
        </authorList>
    </citation>
    <scope>NUCLEOTIDE SEQUENCE [LARGE SCALE GENOMIC DNA]</scope>
    <source>
        <strain evidence="4 5">CCBAU 85046</strain>
    </source>
</reference>
<keyword evidence="5" id="KW-1185">Reference proteome</keyword>
<feature type="transmembrane region" description="Helical" evidence="2">
    <location>
        <begin position="226"/>
        <end position="245"/>
    </location>
</feature>